<evidence type="ECO:0000313" key="6">
    <source>
        <dbReference type="Proteomes" id="UP001259340"/>
    </source>
</evidence>
<comment type="similarity">
    <text evidence="1">Belongs to the bacterial sugar transferase family.</text>
</comment>
<evidence type="ECO:0000256" key="2">
    <source>
        <dbReference type="SAM" id="Phobius"/>
    </source>
</evidence>
<evidence type="ECO:0000259" key="3">
    <source>
        <dbReference type="Pfam" id="PF02397"/>
    </source>
</evidence>
<accession>A0AAW8NPE9</accession>
<keyword evidence="7" id="KW-1185">Reference proteome</keyword>
<reference evidence="4" key="2">
    <citation type="submission" date="2022-11" db="EMBL/GenBank/DDBJ databases">
        <title>Prophages regulate Shewanella fidelis motility and biofilm formation: implications for gut colonization dynamics in Ciona robusta.</title>
        <authorList>
            <person name="Natarajan O."/>
            <person name="Gibboney S.L."/>
            <person name="Young M.N."/>
            <person name="Lim S.J."/>
            <person name="Pluta N."/>
            <person name="Atkinson C.G.F."/>
            <person name="Leigh B.A."/>
            <person name="Liberti A."/>
            <person name="Kees E."/>
            <person name="Breitbart M."/>
            <person name="Gralnick J."/>
            <person name="Dishaw L.J."/>
        </authorList>
    </citation>
    <scope>NUCLEOTIDE SEQUENCE</scope>
    <source>
        <strain evidence="4">3313</strain>
    </source>
</reference>
<dbReference type="Proteomes" id="UP001271263">
    <property type="component" value="Unassembled WGS sequence"/>
</dbReference>
<keyword evidence="2" id="KW-1133">Transmembrane helix</keyword>
<feature type="transmembrane region" description="Helical" evidence="2">
    <location>
        <begin position="494"/>
        <end position="517"/>
    </location>
</feature>
<keyword evidence="2" id="KW-0472">Membrane</keyword>
<keyword evidence="2" id="KW-0812">Transmembrane</keyword>
<feature type="domain" description="Bacterial sugar transferase" evidence="3">
    <location>
        <begin position="491"/>
        <end position="679"/>
    </location>
</feature>
<dbReference type="InterPro" id="IPR003362">
    <property type="entry name" value="Bact_transf"/>
</dbReference>
<dbReference type="NCBIfam" id="TIGR00696">
    <property type="entry name" value="wecG_tagA_cpsF"/>
    <property type="match status" value="1"/>
</dbReference>
<protein>
    <submittedName>
        <fullName evidence="4">WecB/TagA/CpsF family glycosyltransferase</fullName>
    </submittedName>
</protein>
<comment type="caution">
    <text evidence="4">The sequence shown here is derived from an EMBL/GenBank/DDBJ whole genome shotgun (WGS) entry which is preliminary data.</text>
</comment>
<dbReference type="AlphaFoldDB" id="A0AAW8NPE9"/>
<dbReference type="PANTHER" id="PTHR30576">
    <property type="entry name" value="COLANIC BIOSYNTHESIS UDP-GLUCOSE LIPID CARRIER TRANSFERASE"/>
    <property type="match status" value="1"/>
</dbReference>
<evidence type="ECO:0000313" key="4">
    <source>
        <dbReference type="EMBL" id="MDR8524406.1"/>
    </source>
</evidence>
<feature type="transmembrane region" description="Helical" evidence="2">
    <location>
        <begin position="20"/>
        <end position="39"/>
    </location>
</feature>
<feature type="transmembrane region" description="Helical" evidence="2">
    <location>
        <begin position="144"/>
        <end position="165"/>
    </location>
</feature>
<proteinExistence type="inferred from homology"/>
<dbReference type="Pfam" id="PF03808">
    <property type="entry name" value="Glyco_tran_WecG"/>
    <property type="match status" value="1"/>
</dbReference>
<evidence type="ECO:0000313" key="5">
    <source>
        <dbReference type="EMBL" id="MDW4822488.1"/>
    </source>
</evidence>
<dbReference type="CDD" id="cd06533">
    <property type="entry name" value="Glyco_transf_WecG_TagA"/>
    <property type="match status" value="1"/>
</dbReference>
<name>A0AAW8NPE9_9GAMM</name>
<sequence>MKNDHAKLPPFPISIRCFDVFCGIALLMLTSPLFLYAYLASRFSSNKTFEVVYIKGMKKQTVELIEFGYNSLFKKLPILFNLIRGELSLVGKSIEFTLDANQVISDDKIQNIKPGLMSIEQLNALVGLEFENSTDTLIKAHSSFAGYIAAVIRCLVLKATFALLFKAAPKTSPHISLFGITLSNWSMQQLLDEILQQCSDPLADMQQYSFVNADCLNISTNNQAYRQSLQQSQHIFADGIGLRLACLSKGQALRANLNGTDMFPRLCQLAAKQNLSIFMLGGAQGVAQTAAEKMQARYPSLSIAGCHHGYFNRLTQSEENQQVIQAINESNADILLVAMGAPNQELWLKQNRAQLHCTIGIGVGGLFDFYSERIKRAPLWLRQMGLEWTYRLLQEPKRMWKRYIIGNPLFLYRVWRENRELKKRTGSITSSSKAMPVNNSLLSDKQLTKQLQAKLGKAQRHDAKLPKFDHKHASTRRARFDFAMRCNKVAKRSLDLIGALTLLLLLMPVFIITALAIKLSSPGPALYSQTRSGLYNRPFTMWKFRSMHIDADQKLAELDQSNEMQGGVIFKMKSDPRVTFIGRLIRKTSIDELPQLWNVLKGDMSLVGPRPPLNSEVEQYSIHQRNRLTVKPGITCIWQVSGRSTIPFEQQVELDIEYIHKQSLMADVWLLLKTIPAVIFARGAY</sequence>
<reference evidence="5 7" key="1">
    <citation type="journal article" date="2022" name="bioRxiv">
        <title>Prophages regulate Shewanella fidelis 3313 motility and biofilm formation: implications for gut colonization dynamics in Ciona robusta.</title>
        <authorList>
            <person name="Natarajan O."/>
            <person name="Gibboney S.L."/>
            <person name="Young M.N."/>
            <person name="Lim S.J."/>
            <person name="Pluta N."/>
            <person name="Atkinson C.G."/>
            <person name="Leigh B.A."/>
            <person name="Liberti A."/>
            <person name="Kees E.D."/>
            <person name="Breitbart M."/>
            <person name="Gralnick J.A."/>
            <person name="Dishaw L.J."/>
        </authorList>
    </citation>
    <scope>NUCLEOTIDE SEQUENCE [LARGE SCALE GENOMIC DNA]</scope>
    <source>
        <strain evidence="5 7">JG4066</strain>
    </source>
</reference>
<dbReference type="RefSeq" id="WP_310655014.1">
    <property type="nucleotide sequence ID" value="NZ_JAPMLA010000008.1"/>
</dbReference>
<evidence type="ECO:0000256" key="1">
    <source>
        <dbReference type="ARBA" id="ARBA00006464"/>
    </source>
</evidence>
<dbReference type="EMBL" id="JAPMLE010000001">
    <property type="protein sequence ID" value="MDR8524406.1"/>
    <property type="molecule type" value="Genomic_DNA"/>
</dbReference>
<dbReference type="InterPro" id="IPR004629">
    <property type="entry name" value="WecG_TagA_CpsF"/>
</dbReference>
<dbReference type="PANTHER" id="PTHR30576:SF10">
    <property type="entry name" value="SLL5057 PROTEIN"/>
    <property type="match status" value="1"/>
</dbReference>
<dbReference type="Proteomes" id="UP001259340">
    <property type="component" value="Unassembled WGS sequence"/>
</dbReference>
<dbReference type="EMBL" id="JAPMLD010000001">
    <property type="protein sequence ID" value="MDW4822488.1"/>
    <property type="molecule type" value="Genomic_DNA"/>
</dbReference>
<gene>
    <name evidence="4" type="ORF">OS133_12300</name>
    <name evidence="5" type="ORF">OS134_00160</name>
</gene>
<dbReference type="GO" id="GO:0016780">
    <property type="term" value="F:phosphotransferase activity, for other substituted phosphate groups"/>
    <property type="evidence" value="ECO:0007669"/>
    <property type="project" value="TreeGrafter"/>
</dbReference>
<organism evidence="4 6">
    <name type="scientific">Shewanella fidelis</name>
    <dbReference type="NCBI Taxonomy" id="173509"/>
    <lineage>
        <taxon>Bacteria</taxon>
        <taxon>Pseudomonadati</taxon>
        <taxon>Pseudomonadota</taxon>
        <taxon>Gammaproteobacteria</taxon>
        <taxon>Alteromonadales</taxon>
        <taxon>Shewanellaceae</taxon>
        <taxon>Shewanella</taxon>
    </lineage>
</organism>
<dbReference type="Pfam" id="PF02397">
    <property type="entry name" value="Bac_transf"/>
    <property type="match status" value="1"/>
</dbReference>
<evidence type="ECO:0000313" key="7">
    <source>
        <dbReference type="Proteomes" id="UP001271263"/>
    </source>
</evidence>